<feature type="transmembrane region" description="Helical" evidence="1">
    <location>
        <begin position="263"/>
        <end position="286"/>
    </location>
</feature>
<organism evidence="2 3">
    <name type="scientific">Ditylenchus dipsaci</name>
    <dbReference type="NCBI Taxonomy" id="166011"/>
    <lineage>
        <taxon>Eukaryota</taxon>
        <taxon>Metazoa</taxon>
        <taxon>Ecdysozoa</taxon>
        <taxon>Nematoda</taxon>
        <taxon>Chromadorea</taxon>
        <taxon>Rhabditida</taxon>
        <taxon>Tylenchina</taxon>
        <taxon>Tylenchomorpha</taxon>
        <taxon>Sphaerularioidea</taxon>
        <taxon>Anguinidae</taxon>
        <taxon>Anguininae</taxon>
        <taxon>Ditylenchus</taxon>
    </lineage>
</organism>
<dbReference type="AlphaFoldDB" id="A0A915DGR8"/>
<keyword evidence="2" id="KW-1185">Reference proteome</keyword>
<sequence length="324" mass="36637">MDLFFLQPDQYAFLYNCSALSLEQWYESGYARPIMGITCICIGIVLQVVYLPFIITMLQPAFLHLSSYKLMLFLGLLDFVTIICSSLVSGYLLFMGAVFCTNPTLIYFAGLTGFASWCGSCITCMILTFNRCIDIYFPMISRFLFEGHRTWLWLLIPVAVIFRLFSMVFDPFHGMPKSLHPAIDGQLVSYGSKLHPFSNVLTVIVLCVGNSILAHYVFATSANVTGNTRLKRQFIIQVCVICLLFTCCSSIYAYMQFFYTPTWLVAFGSLTFNLSSGATAFTYLFLNPTLRYAASHMFCKSKRMERKGSSINPAHKRSSNVSVY</sequence>
<feature type="transmembrane region" description="Helical" evidence="1">
    <location>
        <begin position="200"/>
        <end position="222"/>
    </location>
</feature>
<dbReference type="Gene3D" id="1.20.1070.10">
    <property type="entry name" value="Rhodopsin 7-helix transmembrane proteins"/>
    <property type="match status" value="1"/>
</dbReference>
<dbReference type="PANTHER" id="PTHR23021:SF28">
    <property type="entry name" value="SERPENTINE RECEPTOR, CLASS T-RELATED"/>
    <property type="match status" value="1"/>
</dbReference>
<feature type="transmembrane region" description="Helical" evidence="1">
    <location>
        <begin position="106"/>
        <end position="129"/>
    </location>
</feature>
<keyword evidence="1" id="KW-0812">Transmembrane</keyword>
<proteinExistence type="predicted"/>
<feature type="transmembrane region" description="Helical" evidence="1">
    <location>
        <begin position="34"/>
        <end position="58"/>
    </location>
</feature>
<feature type="transmembrane region" description="Helical" evidence="1">
    <location>
        <begin position="150"/>
        <end position="169"/>
    </location>
</feature>
<dbReference type="SUPFAM" id="SSF81321">
    <property type="entry name" value="Family A G protein-coupled receptor-like"/>
    <property type="match status" value="1"/>
</dbReference>
<evidence type="ECO:0000256" key="1">
    <source>
        <dbReference type="SAM" id="Phobius"/>
    </source>
</evidence>
<keyword evidence="1" id="KW-0472">Membrane</keyword>
<name>A0A915DGR8_9BILA</name>
<dbReference type="Pfam" id="PF10321">
    <property type="entry name" value="7TM_GPCR_Srt"/>
    <property type="match status" value="1"/>
</dbReference>
<dbReference type="Proteomes" id="UP000887574">
    <property type="component" value="Unplaced"/>
</dbReference>
<dbReference type="InterPro" id="IPR019425">
    <property type="entry name" value="7TM_GPCR_serpentine_rcpt_Srt"/>
</dbReference>
<feature type="transmembrane region" description="Helical" evidence="1">
    <location>
        <begin position="70"/>
        <end position="94"/>
    </location>
</feature>
<keyword evidence="1" id="KW-1133">Transmembrane helix</keyword>
<evidence type="ECO:0000313" key="3">
    <source>
        <dbReference type="WBParaSite" id="jg19360"/>
    </source>
</evidence>
<reference evidence="3" key="1">
    <citation type="submission" date="2022-11" db="UniProtKB">
        <authorList>
            <consortium name="WormBaseParasite"/>
        </authorList>
    </citation>
    <scope>IDENTIFICATION</scope>
</reference>
<accession>A0A915DGR8</accession>
<evidence type="ECO:0000313" key="2">
    <source>
        <dbReference type="Proteomes" id="UP000887574"/>
    </source>
</evidence>
<dbReference type="PANTHER" id="PTHR23021">
    <property type="entry name" value="SERPENTINE RECEPTOR, CLASS T"/>
    <property type="match status" value="1"/>
</dbReference>
<protein>
    <submittedName>
        <fullName evidence="3">Uncharacterized protein</fullName>
    </submittedName>
</protein>
<feature type="transmembrane region" description="Helical" evidence="1">
    <location>
        <begin position="234"/>
        <end position="257"/>
    </location>
</feature>
<dbReference type="WBParaSite" id="jg19360">
    <property type="protein sequence ID" value="jg19360"/>
    <property type="gene ID" value="jg19360"/>
</dbReference>